<keyword evidence="4" id="KW-1185">Reference proteome</keyword>
<gene>
    <name evidence="3" type="ORF">D3P06_00050</name>
</gene>
<reference evidence="3 4" key="1">
    <citation type="submission" date="2018-09" db="EMBL/GenBank/DDBJ databases">
        <title>Paracoccus onubensis nov. sp. a moderate halophilic bacterium isolated from Gruta de las Maravillas (Aracena, Spain).</title>
        <authorList>
            <person name="Jurado V."/>
            <person name="Gutierrez-Patricio S."/>
            <person name="Gonzalez-Pimentel J.L."/>
            <person name="Laiz L."/>
            <person name="Saiz-Jimenez C."/>
        </authorList>
    </citation>
    <scope>NUCLEOTIDE SEQUENCE [LARGE SCALE GENOMIC DNA]</scope>
    <source>
        <strain evidence="3 4">DSM 19484</strain>
    </source>
</reference>
<dbReference type="Pfam" id="PF07331">
    <property type="entry name" value="TctB"/>
    <property type="match status" value="1"/>
</dbReference>
<dbReference type="Proteomes" id="UP000285530">
    <property type="component" value="Unassembled WGS sequence"/>
</dbReference>
<feature type="transmembrane region" description="Helical" evidence="1">
    <location>
        <begin position="37"/>
        <end position="59"/>
    </location>
</feature>
<accession>A0A419A2X3</accession>
<sequence length="149" mass="15683">MRRDLHDLGWGAALALTGLAVAGYAFASYDMGSLRRMGPGFFPVTLGLLLAGLGALIAVPAMGRPGRPRPFAWPETIAVVAALLVFGLALDRLGVLLTTALTVLIASAVAPRRGLGWRLVLTVAVTALVWLVFVRGLNMSLPVWPGALR</sequence>
<evidence type="ECO:0000313" key="3">
    <source>
        <dbReference type="EMBL" id="RJL07504.1"/>
    </source>
</evidence>
<keyword evidence="1" id="KW-0472">Membrane</keyword>
<dbReference type="InterPro" id="IPR009936">
    <property type="entry name" value="DUF1468"/>
</dbReference>
<dbReference type="RefSeq" id="WP_119884576.1">
    <property type="nucleotide sequence ID" value="NZ_CP067169.1"/>
</dbReference>
<dbReference type="EMBL" id="QZEV01000001">
    <property type="protein sequence ID" value="RJL07504.1"/>
    <property type="molecule type" value="Genomic_DNA"/>
</dbReference>
<protein>
    <submittedName>
        <fullName evidence="3">Tripartite tricarboxylate transporter TctB family protein</fullName>
    </submittedName>
</protein>
<organism evidence="3 4">
    <name type="scientific">Paracoccus aestuarii</name>
    <dbReference type="NCBI Taxonomy" id="453842"/>
    <lineage>
        <taxon>Bacteria</taxon>
        <taxon>Pseudomonadati</taxon>
        <taxon>Pseudomonadota</taxon>
        <taxon>Alphaproteobacteria</taxon>
        <taxon>Rhodobacterales</taxon>
        <taxon>Paracoccaceae</taxon>
        <taxon>Paracoccus</taxon>
    </lineage>
</organism>
<feature type="transmembrane region" description="Helical" evidence="1">
    <location>
        <begin position="119"/>
        <end position="137"/>
    </location>
</feature>
<comment type="caution">
    <text evidence="3">The sequence shown here is derived from an EMBL/GenBank/DDBJ whole genome shotgun (WGS) entry which is preliminary data.</text>
</comment>
<proteinExistence type="predicted"/>
<feature type="domain" description="DUF1468" evidence="2">
    <location>
        <begin position="12"/>
        <end position="142"/>
    </location>
</feature>
<evidence type="ECO:0000313" key="4">
    <source>
        <dbReference type="Proteomes" id="UP000285530"/>
    </source>
</evidence>
<feature type="transmembrane region" description="Helical" evidence="1">
    <location>
        <begin position="71"/>
        <end position="89"/>
    </location>
</feature>
<keyword evidence="1" id="KW-0812">Transmembrane</keyword>
<evidence type="ECO:0000256" key="1">
    <source>
        <dbReference type="SAM" id="Phobius"/>
    </source>
</evidence>
<evidence type="ECO:0000259" key="2">
    <source>
        <dbReference type="Pfam" id="PF07331"/>
    </source>
</evidence>
<dbReference type="AlphaFoldDB" id="A0A419A2X3"/>
<name>A0A419A2X3_9RHOB</name>
<keyword evidence="1" id="KW-1133">Transmembrane helix</keyword>